<dbReference type="InterPro" id="IPR004788">
    <property type="entry name" value="Ribose5P_isomerase_type_A"/>
</dbReference>
<name>A0A2S4V241_9BASI</name>
<evidence type="ECO:0000313" key="2">
    <source>
        <dbReference type="EMBL" id="POW03599.1"/>
    </source>
</evidence>
<dbReference type="VEuPathDB" id="FungiDB:PSTT_10974"/>
<accession>A0A2S4V241</accession>
<gene>
    <name evidence="2" type="ORF">PSTT_10974</name>
</gene>
<feature type="non-terminal residue" evidence="2">
    <location>
        <position position="99"/>
    </location>
</feature>
<evidence type="ECO:0000313" key="3">
    <source>
        <dbReference type="Proteomes" id="UP000239156"/>
    </source>
</evidence>
<dbReference type="GO" id="GO:0004751">
    <property type="term" value="F:ribose-5-phosphate isomerase activity"/>
    <property type="evidence" value="ECO:0007669"/>
    <property type="project" value="InterPro"/>
</dbReference>
<feature type="non-terminal residue" evidence="2">
    <location>
        <position position="1"/>
    </location>
</feature>
<dbReference type="VEuPathDB" id="FungiDB:PSHT_10024"/>
<dbReference type="GO" id="GO:0005737">
    <property type="term" value="C:cytoplasm"/>
    <property type="evidence" value="ECO:0007669"/>
    <property type="project" value="TreeGrafter"/>
</dbReference>
<keyword evidence="3" id="KW-1185">Reference proteome</keyword>
<feature type="region of interest" description="Disordered" evidence="1">
    <location>
        <begin position="1"/>
        <end position="32"/>
    </location>
</feature>
<protein>
    <submittedName>
        <fullName evidence="2">Uncharacterized protein</fullName>
    </submittedName>
</protein>
<dbReference type="Proteomes" id="UP000239156">
    <property type="component" value="Unassembled WGS sequence"/>
</dbReference>
<comment type="caution">
    <text evidence="2">The sequence shown here is derived from an EMBL/GenBank/DDBJ whole genome shotgun (WGS) entry which is preliminary data.</text>
</comment>
<dbReference type="PANTHER" id="PTHR11934:SF0">
    <property type="entry name" value="RIBOSE-5-PHOSPHATE ISOMERASE"/>
    <property type="match status" value="1"/>
</dbReference>
<dbReference type="GO" id="GO:0006014">
    <property type="term" value="P:D-ribose metabolic process"/>
    <property type="evidence" value="ECO:0007669"/>
    <property type="project" value="TreeGrafter"/>
</dbReference>
<organism evidence="2 3">
    <name type="scientific">Puccinia striiformis</name>
    <dbReference type="NCBI Taxonomy" id="27350"/>
    <lineage>
        <taxon>Eukaryota</taxon>
        <taxon>Fungi</taxon>
        <taxon>Dikarya</taxon>
        <taxon>Basidiomycota</taxon>
        <taxon>Pucciniomycotina</taxon>
        <taxon>Pucciniomycetes</taxon>
        <taxon>Pucciniales</taxon>
        <taxon>Pucciniaceae</taxon>
        <taxon>Puccinia</taxon>
    </lineage>
</organism>
<reference evidence="2" key="1">
    <citation type="submission" date="2017-12" db="EMBL/GenBank/DDBJ databases">
        <title>Gene loss provides genomic basis for host adaptation in cereal stripe rust fungi.</title>
        <authorList>
            <person name="Xia C."/>
        </authorList>
    </citation>
    <scope>NUCLEOTIDE SEQUENCE [LARGE SCALE GENOMIC DNA]</scope>
    <source>
        <strain evidence="2">93-210</strain>
    </source>
</reference>
<dbReference type="EMBL" id="PKSL01000123">
    <property type="protein sequence ID" value="POW03599.1"/>
    <property type="molecule type" value="Genomic_DNA"/>
</dbReference>
<dbReference type="GO" id="GO:0009052">
    <property type="term" value="P:pentose-phosphate shunt, non-oxidative branch"/>
    <property type="evidence" value="ECO:0007669"/>
    <property type="project" value="InterPro"/>
</dbReference>
<dbReference type="Gene3D" id="3.40.50.1360">
    <property type="match status" value="1"/>
</dbReference>
<evidence type="ECO:0000256" key="1">
    <source>
        <dbReference type="SAM" id="MobiDB-lite"/>
    </source>
</evidence>
<dbReference type="PANTHER" id="PTHR11934">
    <property type="entry name" value="RIBOSE-5-PHOSPHATE ISOMERASE"/>
    <property type="match status" value="1"/>
</dbReference>
<dbReference type="AlphaFoldDB" id="A0A2S4V241"/>
<sequence length="99" mass="10483">ANLIPSTKPQPPPCTPNQTRQTVPATNPDGLDPIKASKQLAAYAAFDQHILPHHQVMGTGSGSTVPYGHKTNGSRWFIPTGFQSKKLIVKAGLNLGDVG</sequence>
<proteinExistence type="predicted"/>